<dbReference type="InterPro" id="IPR006311">
    <property type="entry name" value="TAT_signal"/>
</dbReference>
<feature type="region of interest" description="Disordered" evidence="5">
    <location>
        <begin position="588"/>
        <end position="615"/>
    </location>
</feature>
<evidence type="ECO:0000256" key="2">
    <source>
        <dbReference type="ARBA" id="ARBA00023015"/>
    </source>
</evidence>
<feature type="compositionally biased region" description="Pro residues" evidence="5">
    <location>
        <begin position="244"/>
        <end position="270"/>
    </location>
</feature>
<name>A0A421BC57_9PSEU</name>
<dbReference type="OrthoDB" id="8444614at2"/>
<feature type="region of interest" description="Disordered" evidence="5">
    <location>
        <begin position="236"/>
        <end position="310"/>
    </location>
</feature>
<dbReference type="Gene3D" id="1.25.40.10">
    <property type="entry name" value="Tetratricopeptide repeat domain"/>
    <property type="match status" value="1"/>
</dbReference>
<keyword evidence="6" id="KW-0812">Transmembrane</keyword>
<dbReference type="RefSeq" id="WP_121390487.1">
    <property type="nucleotide sequence ID" value="NZ_RCDD01000001.1"/>
</dbReference>
<feature type="domain" description="OmpR/PhoB-type" evidence="7">
    <location>
        <begin position="657"/>
        <end position="735"/>
    </location>
</feature>
<dbReference type="SUPFAM" id="SSF48452">
    <property type="entry name" value="TPR-like"/>
    <property type="match status" value="1"/>
</dbReference>
<feature type="transmembrane region" description="Helical" evidence="6">
    <location>
        <begin position="101"/>
        <end position="118"/>
    </location>
</feature>
<gene>
    <name evidence="9" type="ORF">CLV68_2466</name>
</gene>
<protein>
    <submittedName>
        <fullName evidence="9">Transcriptional activator</fullName>
    </submittedName>
</protein>
<dbReference type="GO" id="GO:0006355">
    <property type="term" value="P:regulation of DNA-templated transcription"/>
    <property type="evidence" value="ECO:0007669"/>
    <property type="project" value="InterPro"/>
</dbReference>
<dbReference type="GO" id="GO:0000160">
    <property type="term" value="P:phosphorelay signal transduction system"/>
    <property type="evidence" value="ECO:0007669"/>
    <property type="project" value="InterPro"/>
</dbReference>
<evidence type="ECO:0000256" key="3">
    <source>
        <dbReference type="ARBA" id="ARBA00023125"/>
    </source>
</evidence>
<dbReference type="InterPro" id="IPR001867">
    <property type="entry name" value="OmpR/PhoB-type_DNA-bd"/>
</dbReference>
<keyword evidence="6" id="KW-0472">Membrane</keyword>
<comment type="caution">
    <text evidence="9">The sequence shown here is derived from an EMBL/GenBank/DDBJ whole genome shotgun (WGS) entry which is preliminary data.</text>
</comment>
<dbReference type="AlphaFoldDB" id="A0A421BC57"/>
<keyword evidence="6" id="KW-1133">Transmembrane helix</keyword>
<evidence type="ECO:0000313" key="9">
    <source>
        <dbReference type="EMBL" id="RLK61921.1"/>
    </source>
</evidence>
<dbReference type="SUPFAM" id="SSF46894">
    <property type="entry name" value="C-terminal effector domain of the bipartite response regulators"/>
    <property type="match status" value="1"/>
</dbReference>
<dbReference type="InterPro" id="IPR016032">
    <property type="entry name" value="Sig_transdc_resp-reg_C-effctor"/>
</dbReference>
<keyword evidence="3" id="KW-0238">DNA-binding</keyword>
<keyword evidence="2" id="KW-0805">Transcription regulation</keyword>
<evidence type="ECO:0000313" key="10">
    <source>
        <dbReference type="Proteomes" id="UP000282454"/>
    </source>
</evidence>
<dbReference type="GO" id="GO:0003677">
    <property type="term" value="F:DNA binding"/>
    <property type="evidence" value="ECO:0007669"/>
    <property type="project" value="UniProtKB-KW"/>
</dbReference>
<evidence type="ECO:0000256" key="1">
    <source>
        <dbReference type="ARBA" id="ARBA00005820"/>
    </source>
</evidence>
<keyword evidence="10" id="KW-1185">Reference proteome</keyword>
<evidence type="ECO:0000256" key="5">
    <source>
        <dbReference type="SAM" id="MobiDB-lite"/>
    </source>
</evidence>
<evidence type="ECO:0000256" key="6">
    <source>
        <dbReference type="SAM" id="Phobius"/>
    </source>
</evidence>
<dbReference type="SMART" id="SM00862">
    <property type="entry name" value="Trans_reg_C"/>
    <property type="match status" value="1"/>
</dbReference>
<dbReference type="PROSITE" id="PS51318">
    <property type="entry name" value="TAT"/>
    <property type="match status" value="1"/>
</dbReference>
<comment type="similarity">
    <text evidence="1">Belongs to the AfsR/DnrI/RedD regulatory family.</text>
</comment>
<evidence type="ECO:0000259" key="8">
    <source>
        <dbReference type="SMART" id="SM01043"/>
    </source>
</evidence>
<dbReference type="PANTHER" id="PTHR35807">
    <property type="entry name" value="TRANSCRIPTIONAL REGULATOR REDD-RELATED"/>
    <property type="match status" value="1"/>
</dbReference>
<reference evidence="9 10" key="1">
    <citation type="submission" date="2018-10" db="EMBL/GenBank/DDBJ databases">
        <title>Genomic Encyclopedia of Archaeal and Bacterial Type Strains, Phase II (KMG-II): from individual species to whole genera.</title>
        <authorList>
            <person name="Goeker M."/>
        </authorList>
    </citation>
    <scope>NUCLEOTIDE SEQUENCE [LARGE SCALE GENOMIC DNA]</scope>
    <source>
        <strain evidence="9 10">DSM 45657</strain>
    </source>
</reference>
<dbReference type="InterPro" id="IPR036388">
    <property type="entry name" value="WH-like_DNA-bd_sf"/>
</dbReference>
<proteinExistence type="inferred from homology"/>
<feature type="domain" description="Bacterial transcriptional activator" evidence="8">
    <location>
        <begin position="742"/>
        <end position="870"/>
    </location>
</feature>
<dbReference type="InterPro" id="IPR005158">
    <property type="entry name" value="BTAD"/>
</dbReference>
<evidence type="ECO:0000256" key="4">
    <source>
        <dbReference type="ARBA" id="ARBA00023163"/>
    </source>
</evidence>
<feature type="transmembrane region" description="Helical" evidence="6">
    <location>
        <begin position="59"/>
        <end position="80"/>
    </location>
</feature>
<dbReference type="PANTHER" id="PTHR35807:SF1">
    <property type="entry name" value="TRANSCRIPTIONAL REGULATOR REDD"/>
    <property type="match status" value="1"/>
</dbReference>
<dbReference type="Pfam" id="PF03704">
    <property type="entry name" value="BTAD"/>
    <property type="match status" value="1"/>
</dbReference>
<dbReference type="SMART" id="SM01043">
    <property type="entry name" value="BTAD"/>
    <property type="match status" value="1"/>
</dbReference>
<dbReference type="InterPro" id="IPR011990">
    <property type="entry name" value="TPR-like_helical_dom_sf"/>
</dbReference>
<keyword evidence="4" id="KW-0804">Transcription</keyword>
<dbReference type="Proteomes" id="UP000282454">
    <property type="component" value="Unassembled WGS sequence"/>
</dbReference>
<feature type="compositionally biased region" description="Acidic residues" evidence="5">
    <location>
        <begin position="588"/>
        <end position="598"/>
    </location>
</feature>
<accession>A0A421BC57</accession>
<organism evidence="9 10">
    <name type="scientific">Actinokineospora cianjurensis</name>
    <dbReference type="NCBI Taxonomy" id="585224"/>
    <lineage>
        <taxon>Bacteria</taxon>
        <taxon>Bacillati</taxon>
        <taxon>Actinomycetota</taxon>
        <taxon>Actinomycetes</taxon>
        <taxon>Pseudonocardiales</taxon>
        <taxon>Pseudonocardiaceae</taxon>
        <taxon>Actinokineospora</taxon>
    </lineage>
</organism>
<dbReference type="InterPro" id="IPR051677">
    <property type="entry name" value="AfsR-DnrI-RedD_regulator"/>
</dbReference>
<feature type="compositionally biased region" description="Low complexity" evidence="5">
    <location>
        <begin position="271"/>
        <end position="292"/>
    </location>
</feature>
<dbReference type="Gene3D" id="1.10.10.10">
    <property type="entry name" value="Winged helix-like DNA-binding domain superfamily/Winged helix DNA-binding domain"/>
    <property type="match status" value="1"/>
</dbReference>
<sequence length="881" mass="94378">MTNRMSALARSVAAAAVLALVLGGLPWALAHYIGWPLPTQFPTWNDITGTLLAPMSTGLVLDILACLAWWIWLLFTLDVLRATRDVLRGLSLPDLPTAGPIRAAAVVLVGSLLLPLLATRTPAAPTHVALTALATPATSISAAATPTQPAPATPVPLVAPPPGMVAIADTVRLPQHGVHDSLWRVADRLLGDGNRWPELLTTNRGIRQADGRALTNPGVIRPGWIITAFIPAHEPANQPQVTPVDPPPLVPEQPIPAPTTPHTPTTPPAPVTTESTQARPTSTPNVNTTTPRAPERPPADLESSEPGEPVGALPTGAYVSLGLIAAISTLVVALRMARRRRYRPGSGDRSDLARPIAPVVRAMRAHHDLAPGPDATEAQVSLLPAVPDQSAPSTAVLVPTARTAPPGRGLDLTIDLARTRGIGLTGPGAAATARAMLLHLLAQHRGRATRVLIPEPDLALLGLPPAAAPASLCVLPTLDDVLDEAETELLTRTHRPADNHPPLVLLATPAPHTERRAQNIIDLGATVGIAAILIGHWRPGITLRVHSDGTVGATSTGPATTLTGTRLYHLDPTDTADLLQLLAEAADELDDTEETEQLTEEHATETRPPSEPISYDTPPPLVALPERPEHQQRDAVVAQWRLAVLGNTDLRLHTASNAIVPAISPKHREILAYLAIHPDGVRRDILNDALWPDAPRARPFNALHNAVSTLRKRLVEASDDQLGQLVLTDDGRYRLDPALVQVDYLQLQHALAHPEPDTDLAALYRGDLAHDISTDWIEPVRERLRRDVLDALSRRALHHADQPHTALATLEQARALDPVNEALYCQIARLQATLGQHDAVARTFALLRTTLADIDQRPSPDTLNLMRFLQQRRAQPDAEAS</sequence>
<evidence type="ECO:0000259" key="7">
    <source>
        <dbReference type="SMART" id="SM00862"/>
    </source>
</evidence>
<dbReference type="EMBL" id="RCDD01000001">
    <property type="protein sequence ID" value="RLK61921.1"/>
    <property type="molecule type" value="Genomic_DNA"/>
</dbReference>